<gene>
    <name evidence="2" type="ORF">YASMINEVIRUS_47</name>
</gene>
<keyword evidence="3" id="KW-1185">Reference proteome</keyword>
<evidence type="ECO:0000313" key="2">
    <source>
        <dbReference type="EMBL" id="VBB17584.1"/>
    </source>
</evidence>
<organism evidence="2 3">
    <name type="scientific">Yasminevirus sp. GU-2018</name>
    <dbReference type="NCBI Taxonomy" id="2420051"/>
    <lineage>
        <taxon>Viruses</taxon>
        <taxon>Varidnaviria</taxon>
        <taxon>Bamfordvirae</taxon>
        <taxon>Nucleocytoviricota</taxon>
        <taxon>Megaviricetes</taxon>
        <taxon>Imitervirales</taxon>
        <taxon>Mimiviridae</taxon>
        <taxon>Klosneuvirinae</taxon>
        <taxon>Yasminevirus</taxon>
        <taxon>Yasminevirus saudimassiliense</taxon>
    </lineage>
</organism>
<dbReference type="Proteomes" id="UP000594342">
    <property type="component" value="Unassembled WGS sequence"/>
</dbReference>
<sequence>MLKDAEKRVQIRSNTVSVDSDKKRSKKAEKIDVDFVNHNDNHDYNVNYDTEYDVKTDDGYNKNNNEDGGDTTSHIDDCNNTDSDKSDDESELNTWMRQAFSNVLTSTLSDKIKKNVLHKTLYLTLESVKQEVELTVMRVIQQSMTEPDTPICISMTPSNENYKIQLKLLYIPKLSHTISSKHKKLATSGLVWELTGEDLIKNYNHLPVLRDPDNKKIKPFYRSHREVWYPFHEYKFVMMRITADVILLNEYLRESGVSLNWVAPVKDSAVSHTNERVTLVRSGLLGSDIQPDISFAKEYDSKFNTTLSEMIKYDPKKDLRPHKLIVKKGDDVYTYYRFNQHGTSPSLVVKALERVSAQVPLLFGKRLRWSMRLRFSKARASIKKSITEFWESTSVVAILSFSHHTRLLIKSSDFGKMYVVDPWKKYSKYETNIFYDDIIKTAESCGINIVFLERDIRDQPKGEGSCSLASFARAVYVCTSLHLIYKDDLVNNHPVDVIDDNVLFRLLNEPLNDTVALIATSTMKKKRPVWFDPQFIK</sequence>
<name>A0A5K0U7W9_9VIRU</name>
<accession>A0A5K0U7W9</accession>
<feature type="region of interest" description="Disordered" evidence="1">
    <location>
        <begin position="1"/>
        <end position="32"/>
    </location>
</feature>
<evidence type="ECO:0000313" key="3">
    <source>
        <dbReference type="Proteomes" id="UP000594342"/>
    </source>
</evidence>
<feature type="region of interest" description="Disordered" evidence="1">
    <location>
        <begin position="55"/>
        <end position="90"/>
    </location>
</feature>
<protein>
    <submittedName>
        <fullName evidence="2">Uncharacterized protein</fullName>
    </submittedName>
</protein>
<evidence type="ECO:0000256" key="1">
    <source>
        <dbReference type="SAM" id="MobiDB-lite"/>
    </source>
</evidence>
<dbReference type="EMBL" id="UPSH01000001">
    <property type="protein sequence ID" value="VBB17584.1"/>
    <property type="molecule type" value="Genomic_DNA"/>
</dbReference>
<proteinExistence type="predicted"/>
<reference evidence="2 3" key="1">
    <citation type="submission" date="2018-10" db="EMBL/GenBank/DDBJ databases">
        <authorList>
            <consortium name="IHU Genomes"/>
        </authorList>
    </citation>
    <scope>NUCLEOTIDE SEQUENCE [LARGE SCALE GENOMIC DNA]</scope>
    <source>
        <strain evidence="2 3">A1</strain>
    </source>
</reference>
<comment type="caution">
    <text evidence="2">The sequence shown here is derived from an EMBL/GenBank/DDBJ whole genome shotgun (WGS) entry which is preliminary data.</text>
</comment>